<proteinExistence type="predicted"/>
<dbReference type="Proteomes" id="UP000075714">
    <property type="component" value="Unassembled WGS sequence"/>
</dbReference>
<dbReference type="AlphaFoldDB" id="A0A150GG02"/>
<feature type="region of interest" description="Disordered" evidence="1">
    <location>
        <begin position="279"/>
        <end position="317"/>
    </location>
</feature>
<keyword evidence="2" id="KW-1133">Transmembrane helix</keyword>
<reference evidence="4" key="1">
    <citation type="journal article" date="2016" name="Nat. Commun.">
        <title>The Gonium pectorale genome demonstrates co-option of cell cycle regulation during the evolution of multicellularity.</title>
        <authorList>
            <person name="Hanschen E.R."/>
            <person name="Marriage T.N."/>
            <person name="Ferris P.J."/>
            <person name="Hamaji T."/>
            <person name="Toyoda A."/>
            <person name="Fujiyama A."/>
            <person name="Neme R."/>
            <person name="Noguchi H."/>
            <person name="Minakuchi Y."/>
            <person name="Suzuki M."/>
            <person name="Kawai-Toyooka H."/>
            <person name="Smith D.R."/>
            <person name="Sparks H."/>
            <person name="Anderson J."/>
            <person name="Bakaric R."/>
            <person name="Luria V."/>
            <person name="Karger A."/>
            <person name="Kirschner M.W."/>
            <person name="Durand P.M."/>
            <person name="Michod R.E."/>
            <person name="Nozaki H."/>
            <person name="Olson B.J."/>
        </authorList>
    </citation>
    <scope>NUCLEOTIDE SEQUENCE [LARGE SCALE GENOMIC DNA]</scope>
    <source>
        <strain evidence="4">NIES-2863</strain>
    </source>
</reference>
<comment type="caution">
    <text evidence="3">The sequence shown here is derived from an EMBL/GenBank/DDBJ whole genome shotgun (WGS) entry which is preliminary data.</text>
</comment>
<evidence type="ECO:0000313" key="4">
    <source>
        <dbReference type="Proteomes" id="UP000075714"/>
    </source>
</evidence>
<sequence>MLCPGAFLAGSCLNAFLALFLGAFAHLQWACSVPLVWWLLVQLLSTLPPGVGAPSTERIQRAAIVELALSVLGLVVTLVVASPIARLATGLVSTTILALELLPLAAPQLAARLPLLTALGAAGPASQAAAAGSKAAAAMAAAGQVQGQARSKLGGGVGEGGGGGAGAWLGPAAAALPTPMSALMFAVAAGKLLQARAGAGAGAGAARAATVAAVSSAAGGRGSSLLCCTPALASALWSFSSSLALYGIPLALACHYGLLRYAASMLLLGGGAGAGGGGAAPLGGSGAGRRRGRVGRGSSPGSLLSGTGSDEWATAGASRSVRRNSAAALGAGGGMYDSDSDGGQSGQGFHLRLLELGELYPITESE</sequence>
<organism evidence="3 4">
    <name type="scientific">Gonium pectorale</name>
    <name type="common">Green alga</name>
    <dbReference type="NCBI Taxonomy" id="33097"/>
    <lineage>
        <taxon>Eukaryota</taxon>
        <taxon>Viridiplantae</taxon>
        <taxon>Chlorophyta</taxon>
        <taxon>core chlorophytes</taxon>
        <taxon>Chlorophyceae</taxon>
        <taxon>CS clade</taxon>
        <taxon>Chlamydomonadales</taxon>
        <taxon>Volvocaceae</taxon>
        <taxon>Gonium</taxon>
    </lineage>
</organism>
<evidence type="ECO:0000256" key="2">
    <source>
        <dbReference type="SAM" id="Phobius"/>
    </source>
</evidence>
<keyword evidence="4" id="KW-1185">Reference proteome</keyword>
<feature type="compositionally biased region" description="Low complexity" evidence="1">
    <location>
        <begin position="296"/>
        <end position="317"/>
    </location>
</feature>
<evidence type="ECO:0000256" key="1">
    <source>
        <dbReference type="SAM" id="MobiDB-lite"/>
    </source>
</evidence>
<gene>
    <name evidence="3" type="ORF">GPECTOR_29g39</name>
</gene>
<protein>
    <submittedName>
        <fullName evidence="3">Uncharacterized protein</fullName>
    </submittedName>
</protein>
<keyword evidence="2" id="KW-0812">Transmembrane</keyword>
<name>A0A150GG02_GONPE</name>
<feature type="transmembrane region" description="Helical" evidence="2">
    <location>
        <begin position="35"/>
        <end position="51"/>
    </location>
</feature>
<feature type="transmembrane region" description="Helical" evidence="2">
    <location>
        <begin position="63"/>
        <end position="81"/>
    </location>
</feature>
<evidence type="ECO:0000313" key="3">
    <source>
        <dbReference type="EMBL" id="KXZ48260.1"/>
    </source>
</evidence>
<dbReference type="EMBL" id="LSYV01000030">
    <property type="protein sequence ID" value="KXZ48260.1"/>
    <property type="molecule type" value="Genomic_DNA"/>
</dbReference>
<accession>A0A150GG02</accession>
<keyword evidence="2" id="KW-0472">Membrane</keyword>